<evidence type="ECO:0000313" key="8">
    <source>
        <dbReference type="Proteomes" id="UP000585272"/>
    </source>
</evidence>
<keyword evidence="5 6" id="KW-0472">Membrane</keyword>
<feature type="transmembrane region" description="Helical" evidence="6">
    <location>
        <begin position="71"/>
        <end position="88"/>
    </location>
</feature>
<evidence type="ECO:0000313" key="7">
    <source>
        <dbReference type="EMBL" id="MBB4663198.1"/>
    </source>
</evidence>
<evidence type="ECO:0000256" key="1">
    <source>
        <dbReference type="ARBA" id="ARBA00004651"/>
    </source>
</evidence>
<comment type="subcellular location">
    <subcellularLocation>
        <location evidence="1">Cell membrane</location>
        <topology evidence="1">Multi-pass membrane protein</topology>
    </subcellularLocation>
</comment>
<dbReference type="InterPro" id="IPR001851">
    <property type="entry name" value="ABC_transp_permease"/>
</dbReference>
<dbReference type="Pfam" id="PF02653">
    <property type="entry name" value="BPD_transp_2"/>
    <property type="match status" value="1"/>
</dbReference>
<feature type="transmembrane region" description="Helical" evidence="6">
    <location>
        <begin position="148"/>
        <end position="169"/>
    </location>
</feature>
<comment type="caution">
    <text evidence="7">The sequence shown here is derived from an EMBL/GenBank/DDBJ whole genome shotgun (WGS) entry which is preliminary data.</text>
</comment>
<keyword evidence="4 6" id="KW-1133">Transmembrane helix</keyword>
<protein>
    <submittedName>
        <fullName evidence="7">Ribose/xylose/arabinose/galactoside ABC-type transport system permease subunit</fullName>
    </submittedName>
</protein>
<keyword evidence="3 6" id="KW-0812">Transmembrane</keyword>
<gene>
    <name evidence="7" type="ORF">BDZ31_002787</name>
</gene>
<reference evidence="7 8" key="1">
    <citation type="submission" date="2020-08" db="EMBL/GenBank/DDBJ databases">
        <title>Genomic Encyclopedia of Archaeal and Bacterial Type Strains, Phase II (KMG-II): from individual species to whole genera.</title>
        <authorList>
            <person name="Goeker M."/>
        </authorList>
    </citation>
    <scope>NUCLEOTIDE SEQUENCE [LARGE SCALE GENOMIC DNA]</scope>
    <source>
        <strain evidence="7 8">DSM 23288</strain>
    </source>
</reference>
<evidence type="ECO:0000256" key="4">
    <source>
        <dbReference type="ARBA" id="ARBA00022989"/>
    </source>
</evidence>
<feature type="transmembrane region" description="Helical" evidence="6">
    <location>
        <begin position="263"/>
        <end position="285"/>
    </location>
</feature>
<name>A0A840IGW5_9ACTN</name>
<dbReference type="AlphaFoldDB" id="A0A840IGW5"/>
<feature type="transmembrane region" description="Helical" evidence="6">
    <location>
        <begin position="236"/>
        <end position="257"/>
    </location>
</feature>
<sequence>MSPLQTRRPALADGGAAAAADTRVSEQQGFAAWLRERDMQTLAIRGAALVILLYACVAVDGFGTVDNVKSLLQSVALIGIAAVGTAFVTISGNYFMLSVGATTAVSTIVFAKALSLGLPLALVVTLGAGAIAGLVQGAAVGLLNTNPIVTTIAAASLILGVGQIVSGGLTVNADSTSADVLNNTIVDVLPVRVLIFFAVALVAHWVMQKTRFGREVRLTGSNREAAELAGLRVRRVIVLAFVLAATAAALSGALLAAEASQGNLRLGATFDFDVIAAVLVGGVLVTGGRGSIIDAAFGAVFIGMVGNILIVSGQPYELQLVAKGAIVILSIALAALASRRRR</sequence>
<dbReference type="GO" id="GO:0022857">
    <property type="term" value="F:transmembrane transporter activity"/>
    <property type="evidence" value="ECO:0007669"/>
    <property type="project" value="InterPro"/>
</dbReference>
<feature type="transmembrane region" description="Helical" evidence="6">
    <location>
        <begin position="42"/>
        <end position="65"/>
    </location>
</feature>
<dbReference type="EMBL" id="JACHNU010000003">
    <property type="protein sequence ID" value="MBB4663198.1"/>
    <property type="molecule type" value="Genomic_DNA"/>
</dbReference>
<dbReference type="Proteomes" id="UP000585272">
    <property type="component" value="Unassembled WGS sequence"/>
</dbReference>
<feature type="transmembrane region" description="Helical" evidence="6">
    <location>
        <begin position="120"/>
        <end position="143"/>
    </location>
</feature>
<dbReference type="PANTHER" id="PTHR32196:SF72">
    <property type="entry name" value="RIBOSE IMPORT PERMEASE PROTEIN RBSC"/>
    <property type="match status" value="1"/>
</dbReference>
<feature type="transmembrane region" description="Helical" evidence="6">
    <location>
        <begin position="318"/>
        <end position="337"/>
    </location>
</feature>
<evidence type="ECO:0000256" key="5">
    <source>
        <dbReference type="ARBA" id="ARBA00023136"/>
    </source>
</evidence>
<accession>A0A840IGW5</accession>
<keyword evidence="8" id="KW-1185">Reference proteome</keyword>
<evidence type="ECO:0000256" key="2">
    <source>
        <dbReference type="ARBA" id="ARBA00022475"/>
    </source>
</evidence>
<dbReference type="RefSeq" id="WP_183342924.1">
    <property type="nucleotide sequence ID" value="NZ_JACHNU010000003.1"/>
</dbReference>
<feature type="transmembrane region" description="Helical" evidence="6">
    <location>
        <begin position="292"/>
        <end position="312"/>
    </location>
</feature>
<organism evidence="7 8">
    <name type="scientific">Conexibacter arvalis</name>
    <dbReference type="NCBI Taxonomy" id="912552"/>
    <lineage>
        <taxon>Bacteria</taxon>
        <taxon>Bacillati</taxon>
        <taxon>Actinomycetota</taxon>
        <taxon>Thermoleophilia</taxon>
        <taxon>Solirubrobacterales</taxon>
        <taxon>Conexibacteraceae</taxon>
        <taxon>Conexibacter</taxon>
    </lineage>
</organism>
<evidence type="ECO:0000256" key="6">
    <source>
        <dbReference type="SAM" id="Phobius"/>
    </source>
</evidence>
<dbReference type="GO" id="GO:0005886">
    <property type="term" value="C:plasma membrane"/>
    <property type="evidence" value="ECO:0007669"/>
    <property type="project" value="UniProtKB-SubCell"/>
</dbReference>
<proteinExistence type="predicted"/>
<dbReference type="CDD" id="cd06579">
    <property type="entry name" value="TM_PBP1_transp_AraH_like"/>
    <property type="match status" value="1"/>
</dbReference>
<feature type="transmembrane region" description="Helical" evidence="6">
    <location>
        <begin position="189"/>
        <end position="207"/>
    </location>
</feature>
<evidence type="ECO:0000256" key="3">
    <source>
        <dbReference type="ARBA" id="ARBA00022692"/>
    </source>
</evidence>
<keyword evidence="2" id="KW-1003">Cell membrane</keyword>
<dbReference type="PANTHER" id="PTHR32196">
    <property type="entry name" value="ABC TRANSPORTER PERMEASE PROTEIN YPHD-RELATED-RELATED"/>
    <property type="match status" value="1"/>
</dbReference>